<dbReference type="InterPro" id="IPR043131">
    <property type="entry name" value="BCAT-like_N"/>
</dbReference>
<dbReference type="EMBL" id="CP015093">
    <property type="protein sequence ID" value="APZ53664.1"/>
    <property type="molecule type" value="Genomic_DNA"/>
</dbReference>
<comment type="similarity">
    <text evidence="2 5">Belongs to the class-IV pyridoxal-phosphate-dependent aminotransferase family.</text>
</comment>
<comment type="cofactor">
    <cofactor evidence="1 6">
        <name>pyridoxal 5'-phosphate</name>
        <dbReference type="ChEBI" id="CHEBI:597326"/>
    </cofactor>
</comment>
<dbReference type="KEGG" id="paby:Ga0080574_TMP3330"/>
<dbReference type="PROSITE" id="PS00770">
    <property type="entry name" value="AA_TRANSFER_CLASS_4"/>
    <property type="match status" value="1"/>
</dbReference>
<proteinExistence type="inferred from homology"/>
<organism evidence="7 8">
    <name type="scientific">Salipiger abyssi</name>
    <dbReference type="NCBI Taxonomy" id="1250539"/>
    <lineage>
        <taxon>Bacteria</taxon>
        <taxon>Pseudomonadati</taxon>
        <taxon>Pseudomonadota</taxon>
        <taxon>Alphaproteobacteria</taxon>
        <taxon>Rhodobacterales</taxon>
        <taxon>Roseobacteraceae</taxon>
        <taxon>Salipiger</taxon>
    </lineage>
</organism>
<evidence type="ECO:0000256" key="4">
    <source>
        <dbReference type="ARBA" id="ARBA00022898"/>
    </source>
</evidence>
<accession>A0A1P8UW88</accession>
<evidence type="ECO:0000256" key="6">
    <source>
        <dbReference type="RuleBase" id="RU004516"/>
    </source>
</evidence>
<dbReference type="GO" id="GO:0016829">
    <property type="term" value="F:lyase activity"/>
    <property type="evidence" value="ECO:0007669"/>
    <property type="project" value="UniProtKB-KW"/>
</dbReference>
<dbReference type="InterPro" id="IPR043132">
    <property type="entry name" value="BCAT-like_C"/>
</dbReference>
<dbReference type="InterPro" id="IPR001544">
    <property type="entry name" value="Aminotrans_IV"/>
</dbReference>
<dbReference type="STRING" id="1250539.Ga0080574_TMP3330"/>
<evidence type="ECO:0000256" key="2">
    <source>
        <dbReference type="ARBA" id="ARBA00009320"/>
    </source>
</evidence>
<keyword evidence="8" id="KW-1185">Reference proteome</keyword>
<dbReference type="Pfam" id="PF01063">
    <property type="entry name" value="Aminotran_4"/>
    <property type="match status" value="1"/>
</dbReference>
<evidence type="ECO:0000313" key="7">
    <source>
        <dbReference type="EMBL" id="APZ53664.1"/>
    </source>
</evidence>
<keyword evidence="4 6" id="KW-0663">Pyridoxal phosphate</keyword>
<dbReference type="NCBIfam" id="NF005729">
    <property type="entry name" value="PRK07546.1-3"/>
    <property type="match status" value="1"/>
</dbReference>
<dbReference type="InterPro" id="IPR018300">
    <property type="entry name" value="Aminotrans_IV_CS"/>
</dbReference>
<sequence length="200" mass="22058">MIETMLWLPGSGIVREELHLARAERSCAALGFAWDASAVSLRLWAVQSDAPLRLRMTIGRNGDVELTHQPFDLGSAPELAHVRLAPDALDPDDPFLRLKTTRRARYDSALRDKPEGVYEVLFFNSRGELCEGAFTNVFLRIGGRMLTPAVPCGLLPGVLRESLLLTGEADEAVLTRADLERAERLWIGNSLRGLIPATLV</sequence>
<evidence type="ECO:0000256" key="3">
    <source>
        <dbReference type="ARBA" id="ARBA00014472"/>
    </source>
</evidence>
<dbReference type="InterPro" id="IPR036038">
    <property type="entry name" value="Aminotransferase-like"/>
</dbReference>
<dbReference type="Gene3D" id="3.30.470.10">
    <property type="match status" value="1"/>
</dbReference>
<dbReference type="SUPFAM" id="SSF56752">
    <property type="entry name" value="D-aminoacid aminotransferase-like PLP-dependent enzymes"/>
    <property type="match status" value="1"/>
</dbReference>
<keyword evidence="7" id="KW-0456">Lyase</keyword>
<evidence type="ECO:0000256" key="5">
    <source>
        <dbReference type="RuleBase" id="RU004106"/>
    </source>
</evidence>
<protein>
    <recommendedName>
        <fullName evidence="3">Probable branched-chain-amino-acid aminotransferase</fullName>
    </recommendedName>
</protein>
<name>A0A1P8UW88_9RHOB</name>
<reference evidence="7 8" key="1">
    <citation type="submission" date="2016-04" db="EMBL/GenBank/DDBJ databases">
        <title>Deep-sea bacteria in the southern Pacific.</title>
        <authorList>
            <person name="Tang K."/>
        </authorList>
    </citation>
    <scope>NUCLEOTIDE SEQUENCE [LARGE SCALE GENOMIC DNA]</scope>
    <source>
        <strain evidence="7 8">JLT2014</strain>
    </source>
</reference>
<dbReference type="Proteomes" id="UP000187059">
    <property type="component" value="Chromosome"/>
</dbReference>
<gene>
    <name evidence="7" type="ORF">Ga0080574_TMP3330</name>
</gene>
<evidence type="ECO:0000256" key="1">
    <source>
        <dbReference type="ARBA" id="ARBA00001933"/>
    </source>
</evidence>
<dbReference type="Gene3D" id="3.20.10.10">
    <property type="entry name" value="D-amino Acid Aminotransferase, subunit A, domain 2"/>
    <property type="match status" value="1"/>
</dbReference>
<dbReference type="AlphaFoldDB" id="A0A1P8UW88"/>
<evidence type="ECO:0000313" key="8">
    <source>
        <dbReference type="Proteomes" id="UP000187059"/>
    </source>
</evidence>